<dbReference type="InterPro" id="IPR002477">
    <property type="entry name" value="Peptidoglycan-bd-like"/>
</dbReference>
<evidence type="ECO:0000259" key="2">
    <source>
        <dbReference type="Pfam" id="PF01471"/>
    </source>
</evidence>
<evidence type="ECO:0000256" key="1">
    <source>
        <dbReference type="SAM" id="SignalP"/>
    </source>
</evidence>
<evidence type="ECO:0000313" key="4">
    <source>
        <dbReference type="Proteomes" id="UP000484076"/>
    </source>
</evidence>
<organism evidence="3 4">
    <name type="scientific">Fertoeibacter niger</name>
    <dbReference type="NCBI Taxonomy" id="2656921"/>
    <lineage>
        <taxon>Bacteria</taxon>
        <taxon>Pseudomonadati</taxon>
        <taxon>Pseudomonadota</taxon>
        <taxon>Alphaproteobacteria</taxon>
        <taxon>Rhodobacterales</taxon>
        <taxon>Paracoccaceae</taxon>
        <taxon>Fertoeibacter</taxon>
    </lineage>
</organism>
<dbReference type="EMBL" id="WHUT02000003">
    <property type="protein sequence ID" value="NUB44201.1"/>
    <property type="molecule type" value="Genomic_DNA"/>
</dbReference>
<dbReference type="InterPro" id="IPR036365">
    <property type="entry name" value="PGBD-like_sf"/>
</dbReference>
<dbReference type="RefSeq" id="WP_174539375.1">
    <property type="nucleotide sequence ID" value="NZ_WHUT02000003.1"/>
</dbReference>
<dbReference type="InterPro" id="IPR036366">
    <property type="entry name" value="PGBDSf"/>
</dbReference>
<feature type="domain" description="Peptidoglycan binding-like" evidence="2">
    <location>
        <begin position="109"/>
        <end position="139"/>
    </location>
</feature>
<feature type="signal peptide" evidence="1">
    <location>
        <begin position="1"/>
        <end position="25"/>
    </location>
</feature>
<sequence length="165" mass="18256">MIRNAGLAAIAATTFVTAAAAPAMAGERERDFLKGVAATVVAGVIINDIKQKNRQRQQQQYVPVQRYYAPQPVYVEPRRQVVQRHYEPSIYSIPAAQTFNDYSSREKRVIQSQLARAGYYNGAIDGVWGPGTYRAVAGYARDTGQSGVLESRRSAYSFYDSLLLG</sequence>
<comment type="caution">
    <text evidence="3">The sequence shown here is derived from an EMBL/GenBank/DDBJ whole genome shotgun (WGS) entry which is preliminary data.</text>
</comment>
<keyword evidence="4" id="KW-1185">Reference proteome</keyword>
<accession>A0A8X8GZC5</accession>
<protein>
    <submittedName>
        <fullName evidence="3">Peptidoglycan-binding protein</fullName>
    </submittedName>
</protein>
<dbReference type="NCBIfam" id="TIGR01409">
    <property type="entry name" value="TAT_signal_seq"/>
    <property type="match status" value="1"/>
</dbReference>
<evidence type="ECO:0000313" key="3">
    <source>
        <dbReference type="EMBL" id="NUB44201.1"/>
    </source>
</evidence>
<dbReference type="SUPFAM" id="SSF47090">
    <property type="entry name" value="PGBD-like"/>
    <property type="match status" value="1"/>
</dbReference>
<dbReference type="AlphaFoldDB" id="A0A8X8GZC5"/>
<dbReference type="Pfam" id="PF01471">
    <property type="entry name" value="PG_binding_1"/>
    <property type="match status" value="1"/>
</dbReference>
<dbReference type="Gene3D" id="1.10.101.10">
    <property type="entry name" value="PGBD-like superfamily/PGBD"/>
    <property type="match status" value="1"/>
</dbReference>
<dbReference type="InterPro" id="IPR019546">
    <property type="entry name" value="TAT_signal_bac_arc"/>
</dbReference>
<name>A0A8X8GZC5_9RHOB</name>
<gene>
    <name evidence="3" type="ORF">GEU84_007390</name>
</gene>
<reference evidence="3" key="1">
    <citation type="submission" date="2020-05" db="EMBL/GenBank/DDBJ databases">
        <title>Fertoebacter nigrum gen. nov., sp. nov., a new member of the family Rhodobacteraceae.</title>
        <authorList>
            <person name="Szuroczki S."/>
            <person name="Abbaszade G."/>
            <person name="Buni D."/>
            <person name="Schumann P."/>
            <person name="Toth E."/>
        </authorList>
    </citation>
    <scope>NUCLEOTIDE SEQUENCE</scope>
    <source>
        <strain evidence="3">RG-N-1a</strain>
    </source>
</reference>
<dbReference type="Proteomes" id="UP000484076">
    <property type="component" value="Unassembled WGS sequence"/>
</dbReference>
<feature type="chain" id="PRO_5036502395" evidence="1">
    <location>
        <begin position="26"/>
        <end position="165"/>
    </location>
</feature>
<proteinExistence type="predicted"/>
<keyword evidence="1" id="KW-0732">Signal</keyword>